<dbReference type="OrthoDB" id="1728974at2759"/>
<feature type="region of interest" description="Disordered" evidence="1">
    <location>
        <begin position="192"/>
        <end position="219"/>
    </location>
</feature>
<reference evidence="2 3" key="1">
    <citation type="journal article" date="2019" name="Commun. Biol.">
        <title>The bagworm genome reveals a unique fibroin gene that provides high tensile strength.</title>
        <authorList>
            <person name="Kono N."/>
            <person name="Nakamura H."/>
            <person name="Ohtoshi R."/>
            <person name="Tomita M."/>
            <person name="Numata K."/>
            <person name="Arakawa K."/>
        </authorList>
    </citation>
    <scope>NUCLEOTIDE SEQUENCE [LARGE SCALE GENOMIC DNA]</scope>
</reference>
<organism evidence="2 3">
    <name type="scientific">Eumeta variegata</name>
    <name type="common">Bagworm moth</name>
    <name type="synonym">Eumeta japonica</name>
    <dbReference type="NCBI Taxonomy" id="151549"/>
    <lineage>
        <taxon>Eukaryota</taxon>
        <taxon>Metazoa</taxon>
        <taxon>Ecdysozoa</taxon>
        <taxon>Arthropoda</taxon>
        <taxon>Hexapoda</taxon>
        <taxon>Insecta</taxon>
        <taxon>Pterygota</taxon>
        <taxon>Neoptera</taxon>
        <taxon>Endopterygota</taxon>
        <taxon>Lepidoptera</taxon>
        <taxon>Glossata</taxon>
        <taxon>Ditrysia</taxon>
        <taxon>Tineoidea</taxon>
        <taxon>Psychidae</taxon>
        <taxon>Oiketicinae</taxon>
        <taxon>Eumeta</taxon>
    </lineage>
</organism>
<evidence type="ECO:0000313" key="3">
    <source>
        <dbReference type="Proteomes" id="UP000299102"/>
    </source>
</evidence>
<evidence type="ECO:0000313" key="2">
    <source>
        <dbReference type="EMBL" id="GBP61519.1"/>
    </source>
</evidence>
<evidence type="ECO:0000256" key="1">
    <source>
        <dbReference type="SAM" id="MobiDB-lite"/>
    </source>
</evidence>
<keyword evidence="3" id="KW-1185">Reference proteome</keyword>
<name>A0A4C1XGV6_EUMVA</name>
<accession>A0A4C1XGV6</accession>
<sequence length="265" mass="30354">MFSIEWQKRGLPHSHNLIWFQNKIQPNQIDDIIKAEFPNSEEDPDLRGIIVKNAIPRVGELNRNSPCTKDEKCTKRYPKLFLNETVTGEGAENAQEFSEKLLQIGEGIYPIVENNGQIILTNESCNIVETPEQLINELYRSIAENYINSEWVRERIILATKNDIVNGINIIQEMIPREEKICILIDTMTDEQENSPKAAPAVRELRPRRGGPGRKPNLNDVIERRSKNLAARGIEIHGNRFPSRRGSSSCRDEYVMSAAPTFREF</sequence>
<comment type="caution">
    <text evidence="2">The sequence shown here is derived from an EMBL/GenBank/DDBJ whole genome shotgun (WGS) entry which is preliminary data.</text>
</comment>
<dbReference type="Proteomes" id="UP000299102">
    <property type="component" value="Unassembled WGS sequence"/>
</dbReference>
<proteinExistence type="predicted"/>
<dbReference type="AlphaFoldDB" id="A0A4C1XGV6"/>
<dbReference type="STRING" id="151549.A0A4C1XGV6"/>
<dbReference type="EMBL" id="BGZK01000816">
    <property type="protein sequence ID" value="GBP61519.1"/>
    <property type="molecule type" value="Genomic_DNA"/>
</dbReference>
<protein>
    <submittedName>
        <fullName evidence="2">Uncharacterized protein</fullName>
    </submittedName>
</protein>
<gene>
    <name evidence="2" type="ORF">EVAR_43990_1</name>
</gene>